<gene>
    <name evidence="1" type="ORF">S01H1_61378</name>
</gene>
<reference evidence="1" key="1">
    <citation type="journal article" date="2014" name="Front. Microbiol.">
        <title>High frequency of phylogenetically diverse reductive dehalogenase-homologous genes in deep subseafloor sedimentary metagenomes.</title>
        <authorList>
            <person name="Kawai M."/>
            <person name="Futagami T."/>
            <person name="Toyoda A."/>
            <person name="Takaki Y."/>
            <person name="Nishi S."/>
            <person name="Hori S."/>
            <person name="Arai W."/>
            <person name="Tsubouchi T."/>
            <person name="Morono Y."/>
            <person name="Uchiyama I."/>
            <person name="Ito T."/>
            <person name="Fujiyama A."/>
            <person name="Inagaki F."/>
            <person name="Takami H."/>
        </authorList>
    </citation>
    <scope>NUCLEOTIDE SEQUENCE</scope>
    <source>
        <strain evidence="1">Expedition CK06-06</strain>
    </source>
</reference>
<accession>X0XDX3</accession>
<proteinExistence type="predicted"/>
<organism evidence="1">
    <name type="scientific">marine sediment metagenome</name>
    <dbReference type="NCBI Taxonomy" id="412755"/>
    <lineage>
        <taxon>unclassified sequences</taxon>
        <taxon>metagenomes</taxon>
        <taxon>ecological metagenomes</taxon>
    </lineage>
</organism>
<dbReference type="EMBL" id="BARS01040239">
    <property type="protein sequence ID" value="GAG33592.1"/>
    <property type="molecule type" value="Genomic_DNA"/>
</dbReference>
<sequence length="172" mass="18852">PPEPSFNRADGEVVMCAEEVKARAAVQGLTGSDQLGYKIGEGGLWVSPTKFLGDAWNPINDALKPLGAMWVSVKPSHWEIKGKKKKTQKPLEAPSDLSIESVEKKLTEVHGESAMQRLAVTENASFITVEPYQRLTVKEQLDFGETLKGMGATLNDKGKDLVWYIRKPKGAS</sequence>
<name>X0XDX3_9ZZZZ</name>
<dbReference type="AlphaFoldDB" id="X0XDX3"/>
<comment type="caution">
    <text evidence="1">The sequence shown here is derived from an EMBL/GenBank/DDBJ whole genome shotgun (WGS) entry which is preliminary data.</text>
</comment>
<feature type="non-terminal residue" evidence="1">
    <location>
        <position position="1"/>
    </location>
</feature>
<evidence type="ECO:0000313" key="1">
    <source>
        <dbReference type="EMBL" id="GAG33592.1"/>
    </source>
</evidence>
<protein>
    <submittedName>
        <fullName evidence="1">Uncharacterized protein</fullName>
    </submittedName>
</protein>